<dbReference type="EMBL" id="HG916854">
    <property type="protein sequence ID" value="CDM60632.1"/>
    <property type="molecule type" value="Genomic_DNA"/>
</dbReference>
<name>W6RHH7_9HYPH</name>
<evidence type="ECO:0000313" key="3">
    <source>
        <dbReference type="Proteomes" id="UP000019443"/>
    </source>
</evidence>
<feature type="compositionally biased region" description="Basic residues" evidence="1">
    <location>
        <begin position="1"/>
        <end position="17"/>
    </location>
</feature>
<geneLocation type="plasmid" evidence="2 3">
    <name>pLPU83c</name>
</geneLocation>
<protein>
    <submittedName>
        <fullName evidence="2">Uncharacterized protein</fullName>
    </submittedName>
</protein>
<accession>W6RHH7</accession>
<dbReference type="KEGG" id="rhl:LPU83_pLPU83c_0070"/>
<dbReference type="AlphaFoldDB" id="W6RHH7"/>
<dbReference type="Proteomes" id="UP000019443">
    <property type="component" value="Plasmid pLPU83c"/>
</dbReference>
<feature type="region of interest" description="Disordered" evidence="1">
    <location>
        <begin position="1"/>
        <end position="30"/>
    </location>
</feature>
<keyword evidence="2" id="KW-0614">Plasmid</keyword>
<keyword evidence="3" id="KW-1185">Reference proteome</keyword>
<organism evidence="2 3">
    <name type="scientific">Rhizobium favelukesii</name>
    <dbReference type="NCBI Taxonomy" id="348824"/>
    <lineage>
        <taxon>Bacteria</taxon>
        <taxon>Pseudomonadati</taxon>
        <taxon>Pseudomonadota</taxon>
        <taxon>Alphaproteobacteria</taxon>
        <taxon>Hyphomicrobiales</taxon>
        <taxon>Rhizobiaceae</taxon>
        <taxon>Rhizobium/Agrobacterium group</taxon>
        <taxon>Rhizobium</taxon>
    </lineage>
</organism>
<dbReference type="HOGENOM" id="CLU_2571481_0_0_5"/>
<reference evidence="2" key="1">
    <citation type="submission" date="2013-11" db="EMBL/GenBank/DDBJ databases">
        <title>Draft genome sequence of the broad-host-range Rhizobium sp. LPU83 strain, a member of the low-genetic diversity Oregon-like Rhizobium sp. group.</title>
        <authorList>
            <person name="Wibberg D."/>
            <person name="Puehler A."/>
            <person name="Schlueter A."/>
        </authorList>
    </citation>
    <scope>NUCLEOTIDE SEQUENCE [LARGE SCALE GENOMIC DNA]</scope>
    <source>
        <strain evidence="2">LPU83</strain>
        <plasmid evidence="2">pLPU83c</plasmid>
    </source>
</reference>
<gene>
    <name evidence="2" type="ORF">LPU83_pLPU83c_0070</name>
</gene>
<evidence type="ECO:0000256" key="1">
    <source>
        <dbReference type="SAM" id="MobiDB-lite"/>
    </source>
</evidence>
<sequence>MSMRSARRQSRSRRWRPWRRDSRGLSEHAAVARRSARMWGGISLTAQENAQRDDDDVVEVSKDRHEDGLPLRDAAISGYDI</sequence>
<evidence type="ECO:0000313" key="2">
    <source>
        <dbReference type="EMBL" id="CDM60632.1"/>
    </source>
</evidence>
<dbReference type="PATRIC" id="fig|348824.6.peg.4757"/>
<proteinExistence type="predicted"/>